<sequence>MPRWSTAVGCARLGLAILVLVFTSAATAIWGGYQVFGISIFTASASLVIFAYYFVALSRKPALYNRWAVLGLEIFGVFFWLLSFGLLANWTNVHNSFWFGQNGSYGFWHAPFDPSDIGLRTRSIVKRGTNKYHTGVALAGTAAGLGGVEL</sequence>
<keyword evidence="3" id="KW-1185">Reference proteome</keyword>
<dbReference type="EMBL" id="AMWN01000005">
    <property type="protein sequence ID" value="EXJ86186.1"/>
    <property type="molecule type" value="Genomic_DNA"/>
</dbReference>
<keyword evidence="1" id="KW-1133">Transmembrane helix</keyword>
<keyword evidence="1" id="KW-0812">Transmembrane</keyword>
<evidence type="ECO:0000313" key="2">
    <source>
        <dbReference type="EMBL" id="EXJ86186.1"/>
    </source>
</evidence>
<protein>
    <recommendedName>
        <fullName evidence="4">MARVEL domain-containing protein</fullName>
    </recommendedName>
</protein>
<evidence type="ECO:0008006" key="4">
    <source>
        <dbReference type="Google" id="ProtNLM"/>
    </source>
</evidence>
<accession>W9YA97</accession>
<dbReference type="GeneID" id="19161423"/>
<gene>
    <name evidence="2" type="ORF">A1O1_06556</name>
</gene>
<dbReference type="HOGENOM" id="CLU_1447491_0_0_1"/>
<comment type="caution">
    <text evidence="2">The sequence shown here is derived from an EMBL/GenBank/DDBJ whole genome shotgun (WGS) entry which is preliminary data.</text>
</comment>
<evidence type="ECO:0000256" key="1">
    <source>
        <dbReference type="SAM" id="Phobius"/>
    </source>
</evidence>
<feature type="transmembrane region" description="Helical" evidence="1">
    <location>
        <begin position="35"/>
        <end position="55"/>
    </location>
</feature>
<name>W9YA97_9EURO</name>
<dbReference type="AlphaFoldDB" id="W9YA97"/>
<dbReference type="RefSeq" id="XP_007725624.1">
    <property type="nucleotide sequence ID" value="XM_007727434.1"/>
</dbReference>
<proteinExistence type="predicted"/>
<reference evidence="2 3" key="1">
    <citation type="submission" date="2013-03" db="EMBL/GenBank/DDBJ databases">
        <title>The Genome Sequence of Capronia coronata CBS 617.96.</title>
        <authorList>
            <consortium name="The Broad Institute Genomics Platform"/>
            <person name="Cuomo C."/>
            <person name="de Hoog S."/>
            <person name="Gorbushina A."/>
            <person name="Walker B."/>
            <person name="Young S.K."/>
            <person name="Zeng Q."/>
            <person name="Gargeya S."/>
            <person name="Fitzgerald M."/>
            <person name="Haas B."/>
            <person name="Abouelleil A."/>
            <person name="Allen A.W."/>
            <person name="Alvarado L."/>
            <person name="Arachchi H.M."/>
            <person name="Berlin A.M."/>
            <person name="Chapman S.B."/>
            <person name="Gainer-Dewar J."/>
            <person name="Goldberg J."/>
            <person name="Griggs A."/>
            <person name="Gujja S."/>
            <person name="Hansen M."/>
            <person name="Howarth C."/>
            <person name="Imamovic A."/>
            <person name="Ireland A."/>
            <person name="Larimer J."/>
            <person name="McCowan C."/>
            <person name="Murphy C."/>
            <person name="Pearson M."/>
            <person name="Poon T.W."/>
            <person name="Priest M."/>
            <person name="Roberts A."/>
            <person name="Saif S."/>
            <person name="Shea T."/>
            <person name="Sisk P."/>
            <person name="Sykes S."/>
            <person name="Wortman J."/>
            <person name="Nusbaum C."/>
            <person name="Birren B."/>
        </authorList>
    </citation>
    <scope>NUCLEOTIDE SEQUENCE [LARGE SCALE GENOMIC DNA]</scope>
    <source>
        <strain evidence="2 3">CBS 617.96</strain>
    </source>
</reference>
<dbReference type="eggNOG" id="ENOG502SYWK">
    <property type="taxonomic scope" value="Eukaryota"/>
</dbReference>
<dbReference type="OrthoDB" id="5325022at2759"/>
<dbReference type="Proteomes" id="UP000019484">
    <property type="component" value="Unassembled WGS sequence"/>
</dbReference>
<feature type="transmembrane region" description="Helical" evidence="1">
    <location>
        <begin position="67"/>
        <end position="88"/>
    </location>
</feature>
<evidence type="ECO:0000313" key="3">
    <source>
        <dbReference type="Proteomes" id="UP000019484"/>
    </source>
</evidence>
<dbReference type="STRING" id="1182541.W9YA97"/>
<organism evidence="2 3">
    <name type="scientific">Capronia coronata CBS 617.96</name>
    <dbReference type="NCBI Taxonomy" id="1182541"/>
    <lineage>
        <taxon>Eukaryota</taxon>
        <taxon>Fungi</taxon>
        <taxon>Dikarya</taxon>
        <taxon>Ascomycota</taxon>
        <taxon>Pezizomycotina</taxon>
        <taxon>Eurotiomycetes</taxon>
        <taxon>Chaetothyriomycetidae</taxon>
        <taxon>Chaetothyriales</taxon>
        <taxon>Herpotrichiellaceae</taxon>
        <taxon>Capronia</taxon>
    </lineage>
</organism>
<keyword evidence="1" id="KW-0472">Membrane</keyword>